<comment type="caution">
    <text evidence="2">The sequence shown here is derived from an EMBL/GenBank/DDBJ whole genome shotgun (WGS) entry which is preliminary data.</text>
</comment>
<protein>
    <submittedName>
        <fullName evidence="2">WxcM-like protein</fullName>
    </submittedName>
</protein>
<dbReference type="eggNOG" id="COG0662">
    <property type="taxonomic scope" value="Bacteria"/>
</dbReference>
<dbReference type="AlphaFoldDB" id="E7RQ45"/>
<gene>
    <name evidence="2" type="primary">wxcM</name>
    <name evidence="2" type="ORF">HMPREF0663_11296</name>
</gene>
<dbReference type="InterPro" id="IPR008894">
    <property type="entry name" value="QdtA_cupin_dom"/>
</dbReference>
<evidence type="ECO:0000259" key="1">
    <source>
        <dbReference type="Pfam" id="PF05523"/>
    </source>
</evidence>
<accession>E7RQ45</accession>
<evidence type="ECO:0000313" key="2">
    <source>
        <dbReference type="EMBL" id="EFZ37238.1"/>
    </source>
</evidence>
<dbReference type="InterPro" id="IPR011051">
    <property type="entry name" value="RmlC_Cupin_sf"/>
</dbReference>
<name>E7RQ45_9BACT</name>
<dbReference type="InterPro" id="IPR014710">
    <property type="entry name" value="RmlC-like_jellyroll"/>
</dbReference>
<proteinExistence type="predicted"/>
<dbReference type="Proteomes" id="UP000005580">
    <property type="component" value="Unassembled WGS sequence"/>
</dbReference>
<dbReference type="RefSeq" id="WP_004368579.1">
    <property type="nucleotide sequence ID" value="NZ_GL833118.1"/>
</dbReference>
<feature type="domain" description="Sugar 3,4-ketoisomerase QdtA cupin" evidence="1">
    <location>
        <begin position="7"/>
        <end position="133"/>
    </location>
</feature>
<evidence type="ECO:0000313" key="3">
    <source>
        <dbReference type="Proteomes" id="UP000005580"/>
    </source>
</evidence>
<dbReference type="STRING" id="28134.SAMN05444288_1581"/>
<reference evidence="2" key="1">
    <citation type="submission" date="2011-01" db="EMBL/GenBank/DDBJ databases">
        <authorList>
            <person name="Muzny D."/>
            <person name="Qin X."/>
            <person name="Buhay C."/>
            <person name="Dugan-Rocha S."/>
            <person name="Ding Y."/>
            <person name="Chen G."/>
            <person name="Hawes A."/>
            <person name="Holder M."/>
            <person name="Jhangiani S."/>
            <person name="Johnson A."/>
            <person name="Khan Z."/>
            <person name="Li Z."/>
            <person name="Liu W."/>
            <person name="Liu X."/>
            <person name="Perez L."/>
            <person name="Shen H."/>
            <person name="Wang Q."/>
            <person name="Watt J."/>
            <person name="Xi L."/>
            <person name="Xin Y."/>
            <person name="Zhou J."/>
            <person name="Deng J."/>
            <person name="Jiang H."/>
            <person name="Liu Y."/>
            <person name="Qu J."/>
            <person name="Song X.-Z."/>
            <person name="Zhang L."/>
            <person name="Villasana D."/>
            <person name="Johnson A."/>
            <person name="Liu J."/>
            <person name="Liyanage D."/>
            <person name="Lorensuhewa L."/>
            <person name="Robinson T."/>
            <person name="Song A."/>
            <person name="Song B.-B."/>
            <person name="Dinh H."/>
            <person name="Thornton R."/>
            <person name="Coyle M."/>
            <person name="Francisco L."/>
            <person name="Jackson L."/>
            <person name="Javaid M."/>
            <person name="Korchina V."/>
            <person name="Kovar C."/>
            <person name="Mata R."/>
            <person name="Mathew T."/>
            <person name="Ngo R."/>
            <person name="Nguyen L."/>
            <person name="Nguyen N."/>
            <person name="Okwuonu G."/>
            <person name="Ongeri F."/>
            <person name="Pham C."/>
            <person name="Simmons D."/>
            <person name="Wilczek-Boney K."/>
            <person name="Hale W."/>
            <person name="Jakkamsetti A."/>
            <person name="Pham P."/>
            <person name="Ruth R."/>
            <person name="San Lucas F."/>
            <person name="Warren J."/>
            <person name="Zhang J."/>
            <person name="Zhao Z."/>
            <person name="Zhou C."/>
            <person name="Zhu D."/>
            <person name="Lee S."/>
            <person name="Bess C."/>
            <person name="Blankenburg K."/>
            <person name="Forbes L."/>
            <person name="Fu Q."/>
            <person name="Gubbala S."/>
            <person name="Hirani K."/>
            <person name="Jayaseelan J.C."/>
            <person name="Lara F."/>
            <person name="Munidasa M."/>
            <person name="Palculict T."/>
            <person name="Patil S."/>
            <person name="Pu L.-L."/>
            <person name="Saada N."/>
            <person name="Tang L."/>
            <person name="Weissenberger G."/>
            <person name="Zhu Y."/>
            <person name="Hemphill L."/>
            <person name="Shang Y."/>
            <person name="Youmans B."/>
            <person name="Ayvaz T."/>
            <person name="Ross M."/>
            <person name="Santibanez J."/>
            <person name="Aqrawi P."/>
            <person name="Gross S."/>
            <person name="Joshi V."/>
            <person name="Fowler G."/>
            <person name="Nazareth L."/>
            <person name="Reid J."/>
            <person name="Worley K."/>
            <person name="Petrosino J."/>
            <person name="Highlander S."/>
            <person name="Gibbs R."/>
        </authorList>
    </citation>
    <scope>NUCLEOTIDE SEQUENCE [LARGE SCALE GENOMIC DNA]</scope>
    <source>
        <strain evidence="2">ATCC 33269</strain>
    </source>
</reference>
<sequence length="144" mass="16292">MSISVGKIIELTKIVDPRGNLTVAEGSKDMPFDIKRTYWIYDIPGGENRGGHAHKHCLELIIAVAGSFNVTLDNGKERRSYLLNHPYQGLLVDTGTWRTLNDFSSGAVCLVLASDPFCEEDYIREYDDFLTYIRNTANVRHQKI</sequence>
<dbReference type="SUPFAM" id="SSF51182">
    <property type="entry name" value="RmlC-like cupins"/>
    <property type="match status" value="1"/>
</dbReference>
<dbReference type="Gene3D" id="2.60.120.10">
    <property type="entry name" value="Jelly Rolls"/>
    <property type="match status" value="1"/>
</dbReference>
<dbReference type="CDD" id="cd20292">
    <property type="entry name" value="cupin_QdtA-like"/>
    <property type="match status" value="1"/>
</dbReference>
<dbReference type="EMBL" id="AEPE02000004">
    <property type="protein sequence ID" value="EFZ37238.1"/>
    <property type="molecule type" value="Genomic_DNA"/>
</dbReference>
<dbReference type="HOGENOM" id="CLU_127501_0_0_10"/>
<organism evidence="2 3">
    <name type="scientific">Hoylesella oralis ATCC 33269</name>
    <dbReference type="NCBI Taxonomy" id="873533"/>
    <lineage>
        <taxon>Bacteria</taxon>
        <taxon>Pseudomonadati</taxon>
        <taxon>Bacteroidota</taxon>
        <taxon>Bacteroidia</taxon>
        <taxon>Bacteroidales</taxon>
        <taxon>Prevotellaceae</taxon>
        <taxon>Hoylesella</taxon>
    </lineage>
</organism>
<dbReference type="Pfam" id="PF05523">
    <property type="entry name" value="FdtA"/>
    <property type="match status" value="1"/>
</dbReference>
<keyword evidence="3" id="KW-1185">Reference proteome</keyword>